<dbReference type="InterPro" id="IPR001943">
    <property type="entry name" value="UVR_dom"/>
</dbReference>
<dbReference type="OrthoDB" id="566255at2759"/>
<evidence type="ECO:0000313" key="3">
    <source>
        <dbReference type="Proteomes" id="UP000236333"/>
    </source>
</evidence>
<accession>A0A2J8A1A6</accession>
<name>A0A2J8A1A6_9CHLO</name>
<dbReference type="EMBL" id="PGGS01000244">
    <property type="protein sequence ID" value="PNH06309.1"/>
    <property type="molecule type" value="Genomic_DNA"/>
</dbReference>
<evidence type="ECO:0000259" key="1">
    <source>
        <dbReference type="Pfam" id="PF02151"/>
    </source>
</evidence>
<comment type="caution">
    <text evidence="2">The sequence shown here is derived from an EMBL/GenBank/DDBJ whole genome shotgun (WGS) entry which is preliminary data.</text>
</comment>
<reference evidence="2 3" key="1">
    <citation type="journal article" date="2017" name="Mol. Biol. Evol.">
        <title>The 4-celled Tetrabaena socialis nuclear genome reveals the essential components for genetic control of cell number at the origin of multicellularity in the volvocine lineage.</title>
        <authorList>
            <person name="Featherston J."/>
            <person name="Arakaki Y."/>
            <person name="Hanschen E.R."/>
            <person name="Ferris P.J."/>
            <person name="Michod R.E."/>
            <person name="Olson B.J.S.C."/>
            <person name="Nozaki H."/>
            <person name="Durand P.M."/>
        </authorList>
    </citation>
    <scope>NUCLEOTIDE SEQUENCE [LARGE SCALE GENOMIC DNA]</scope>
    <source>
        <strain evidence="2 3">NIES-571</strain>
    </source>
</reference>
<dbReference type="AlphaFoldDB" id="A0A2J8A1A6"/>
<dbReference type="Proteomes" id="UP000236333">
    <property type="component" value="Unassembled WGS sequence"/>
</dbReference>
<protein>
    <recommendedName>
        <fullName evidence="1">UVR domain-containing protein</fullName>
    </recommendedName>
</protein>
<sequence length="89" mass="10482">MTVTHAKPRNGKRRRRGEEVMFTLQKDLAVKEERFEDAREMQQPIYHEMTHNRMLRLVVAMESALADGRYEEAARLRDECKHLASGVRV</sequence>
<dbReference type="Pfam" id="PF02151">
    <property type="entry name" value="UVR"/>
    <property type="match status" value="1"/>
</dbReference>
<evidence type="ECO:0000313" key="2">
    <source>
        <dbReference type="EMBL" id="PNH06309.1"/>
    </source>
</evidence>
<proteinExistence type="predicted"/>
<keyword evidence="3" id="KW-1185">Reference proteome</keyword>
<feature type="domain" description="UVR" evidence="1">
    <location>
        <begin position="60"/>
        <end position="83"/>
    </location>
</feature>
<organism evidence="2 3">
    <name type="scientific">Tetrabaena socialis</name>
    <dbReference type="NCBI Taxonomy" id="47790"/>
    <lineage>
        <taxon>Eukaryota</taxon>
        <taxon>Viridiplantae</taxon>
        <taxon>Chlorophyta</taxon>
        <taxon>core chlorophytes</taxon>
        <taxon>Chlorophyceae</taxon>
        <taxon>CS clade</taxon>
        <taxon>Chlamydomonadales</taxon>
        <taxon>Tetrabaenaceae</taxon>
        <taxon>Tetrabaena</taxon>
    </lineage>
</organism>
<gene>
    <name evidence="2" type="ORF">TSOC_007324</name>
</gene>